<dbReference type="PANTHER" id="PTHR42706:SF1">
    <property type="entry name" value="FORMYLTETRAHYDROFOLATE DEFORMYLASE 2, MITOCHONDRIAL"/>
    <property type="match status" value="1"/>
</dbReference>
<dbReference type="AlphaFoldDB" id="A0A9Q0T0D5"/>
<evidence type="ECO:0000313" key="2">
    <source>
        <dbReference type="Proteomes" id="UP001151752"/>
    </source>
</evidence>
<sequence length="86" mass="9372">MNLAQRRVSSSIPQVFGFGRSFNSSLDSSSVAHGIHVFQCPDAVGIVAKLSDCIASRGGNILGADVFVPHNKNVFYSRSEFIFRPR</sequence>
<dbReference type="GO" id="GO:0008864">
    <property type="term" value="F:formyltetrahydrofolate deformylase activity"/>
    <property type="evidence" value="ECO:0007669"/>
    <property type="project" value="InterPro"/>
</dbReference>
<name>A0A9Q0T0D5_9ROSI</name>
<dbReference type="InterPro" id="IPR004810">
    <property type="entry name" value="PurU"/>
</dbReference>
<dbReference type="InterPro" id="IPR045865">
    <property type="entry name" value="ACT-like_dom_sf"/>
</dbReference>
<dbReference type="InterPro" id="IPR044074">
    <property type="entry name" value="PurU_ACT"/>
</dbReference>
<dbReference type="SUPFAM" id="SSF55021">
    <property type="entry name" value="ACT-like"/>
    <property type="match status" value="1"/>
</dbReference>
<protein>
    <submittedName>
        <fullName evidence="1">FORMYLTETRAHYDROFOLATE DEFORMYLASE</fullName>
    </submittedName>
</protein>
<dbReference type="Proteomes" id="UP001151752">
    <property type="component" value="Chromosome 3"/>
</dbReference>
<proteinExistence type="predicted"/>
<evidence type="ECO:0000313" key="1">
    <source>
        <dbReference type="EMBL" id="KAJ6696000.1"/>
    </source>
</evidence>
<dbReference type="EMBL" id="JAPFFM010000017">
    <property type="protein sequence ID" value="KAJ6696000.1"/>
    <property type="molecule type" value="Genomic_DNA"/>
</dbReference>
<keyword evidence="2" id="KW-1185">Reference proteome</keyword>
<organism evidence="1 2">
    <name type="scientific">Salix koriyanagi</name>
    <dbReference type="NCBI Taxonomy" id="2511006"/>
    <lineage>
        <taxon>Eukaryota</taxon>
        <taxon>Viridiplantae</taxon>
        <taxon>Streptophyta</taxon>
        <taxon>Embryophyta</taxon>
        <taxon>Tracheophyta</taxon>
        <taxon>Spermatophyta</taxon>
        <taxon>Magnoliopsida</taxon>
        <taxon>eudicotyledons</taxon>
        <taxon>Gunneridae</taxon>
        <taxon>Pentapetalae</taxon>
        <taxon>rosids</taxon>
        <taxon>fabids</taxon>
        <taxon>Malpighiales</taxon>
        <taxon>Salicaceae</taxon>
        <taxon>Saliceae</taxon>
        <taxon>Salix</taxon>
    </lineage>
</organism>
<dbReference type="CDD" id="cd04875">
    <property type="entry name" value="ACT_F4HF-DF"/>
    <property type="match status" value="1"/>
</dbReference>
<reference evidence="1" key="1">
    <citation type="submission" date="2022-11" db="EMBL/GenBank/DDBJ databases">
        <authorList>
            <person name="Hyden B.L."/>
            <person name="Feng K."/>
            <person name="Yates T."/>
            <person name="Jawdy S."/>
            <person name="Smart L.B."/>
            <person name="Muchero W."/>
        </authorList>
    </citation>
    <scope>NUCLEOTIDE SEQUENCE</scope>
    <source>
        <tissue evidence="1">Shoot tip</tissue>
    </source>
</reference>
<dbReference type="PANTHER" id="PTHR42706">
    <property type="entry name" value="FORMYLTETRAHYDROFOLATE DEFORMYLASE"/>
    <property type="match status" value="1"/>
</dbReference>
<dbReference type="Gene3D" id="3.30.70.260">
    <property type="match status" value="1"/>
</dbReference>
<gene>
    <name evidence="1" type="ORF">OIU74_014997</name>
</gene>
<comment type="caution">
    <text evidence="1">The sequence shown here is derived from an EMBL/GenBank/DDBJ whole genome shotgun (WGS) entry which is preliminary data.</text>
</comment>
<dbReference type="GO" id="GO:0006189">
    <property type="term" value="P:'de novo' IMP biosynthetic process"/>
    <property type="evidence" value="ECO:0007669"/>
    <property type="project" value="InterPro"/>
</dbReference>
<reference evidence="1" key="2">
    <citation type="journal article" date="2023" name="Int. J. Mol. Sci.">
        <title>De Novo Assembly and Annotation of 11 Diverse Shrub Willow (Salix) Genomes Reveals Novel Gene Organization in Sex-Linked Regions.</title>
        <authorList>
            <person name="Hyden B."/>
            <person name="Feng K."/>
            <person name="Yates T.B."/>
            <person name="Jawdy S."/>
            <person name="Cereghino C."/>
            <person name="Smart L.B."/>
            <person name="Muchero W."/>
        </authorList>
    </citation>
    <scope>NUCLEOTIDE SEQUENCE</scope>
    <source>
        <tissue evidence="1">Shoot tip</tissue>
    </source>
</reference>
<dbReference type="PRINTS" id="PR01575">
    <property type="entry name" value="FFH4HYDRLASE"/>
</dbReference>
<accession>A0A9Q0T0D5</accession>